<reference evidence="1" key="1">
    <citation type="submission" date="2022-07" db="EMBL/GenBank/DDBJ databases">
        <title>Phylogenomic reconstructions and comparative analyses of Kickxellomycotina fungi.</title>
        <authorList>
            <person name="Reynolds N.K."/>
            <person name="Stajich J.E."/>
            <person name="Barry K."/>
            <person name="Grigoriev I.V."/>
            <person name="Crous P."/>
            <person name="Smith M.E."/>
        </authorList>
    </citation>
    <scope>NUCLEOTIDE SEQUENCE</scope>
    <source>
        <strain evidence="1">Benny 63K</strain>
    </source>
</reference>
<name>A0ACC1HW61_9FUNG</name>
<evidence type="ECO:0000313" key="1">
    <source>
        <dbReference type="EMBL" id="KAJ1878007.1"/>
    </source>
</evidence>
<comment type="caution">
    <text evidence="1">The sequence shown here is derived from an EMBL/GenBank/DDBJ whole genome shotgun (WGS) entry which is preliminary data.</text>
</comment>
<protein>
    <submittedName>
        <fullName evidence="1">Proline dehydrogenase</fullName>
    </submittedName>
</protein>
<accession>A0ACC1HW61</accession>
<feature type="non-terminal residue" evidence="1">
    <location>
        <position position="415"/>
    </location>
</feature>
<evidence type="ECO:0000313" key="2">
    <source>
        <dbReference type="Proteomes" id="UP001150581"/>
    </source>
</evidence>
<dbReference type="Proteomes" id="UP001150581">
    <property type="component" value="Unassembled WGS sequence"/>
</dbReference>
<gene>
    <name evidence="1" type="primary">PUT1_3</name>
    <name evidence="1" type="ORF">LPJ66_011978</name>
</gene>
<proteinExistence type="predicted"/>
<sequence>MRRLKDSGIGSILDFSAEADLEETAAADAEAARAHANVKADAFTKEYLHGLHMAAQVPGSFAAIKVTGLTDPEVLYRLSMPYARLRAAFDKAASNGDGSVGFAQFRDTVLAAMPGGRHVASPASIFAMVDGDNDGQVDWVDVQMALGMDNPLARPLYLRSSPGSEYGALESDVDDYERLLSRARAVVQHASDRGVRVMVDAEHTYFQPMIDHVALVMQREFNGPSTGSAAGAAAPAPASGNGGTLVYNTIQMYRSDSFQRLADDYARSQREGWRYAAKLVRGAYMELERERAAKLGYPSPINPTLEATHACYDRGVRLLIDRIAEAQRSSIADMPPALFIASHNNASIERAMQLLRELDIDTSAEPVMFGQLLGMQDATSYALAKAQLPIYKYVPYGSLEEVMPYLIRRAQENSA</sequence>
<keyword evidence="2" id="KW-1185">Reference proteome</keyword>
<dbReference type="EMBL" id="JANBPG010004029">
    <property type="protein sequence ID" value="KAJ1878007.1"/>
    <property type="molecule type" value="Genomic_DNA"/>
</dbReference>
<organism evidence="1 2">
    <name type="scientific">Kickxella alabastrina</name>
    <dbReference type="NCBI Taxonomy" id="61397"/>
    <lineage>
        <taxon>Eukaryota</taxon>
        <taxon>Fungi</taxon>
        <taxon>Fungi incertae sedis</taxon>
        <taxon>Zoopagomycota</taxon>
        <taxon>Kickxellomycotina</taxon>
        <taxon>Kickxellomycetes</taxon>
        <taxon>Kickxellales</taxon>
        <taxon>Kickxellaceae</taxon>
        <taxon>Kickxella</taxon>
    </lineage>
</organism>